<dbReference type="EMBL" id="AP018738">
    <property type="protein sequence ID" value="BBE51244.1"/>
    <property type="molecule type" value="Genomic_DNA"/>
</dbReference>
<dbReference type="AlphaFoldDB" id="A0A2Z6GCZ3"/>
<evidence type="ECO:0000313" key="2">
    <source>
        <dbReference type="Proteomes" id="UP000033070"/>
    </source>
</evidence>
<proteinExistence type="predicted"/>
<reference evidence="1 2" key="1">
    <citation type="submission" date="2018-06" db="EMBL/GenBank/DDBJ databases">
        <title>OYT1 Genome Sequencing.</title>
        <authorList>
            <person name="Kato S."/>
            <person name="Itoh T."/>
            <person name="Ohkuma M."/>
        </authorList>
    </citation>
    <scope>NUCLEOTIDE SEQUENCE [LARGE SCALE GENOMIC DNA]</scope>
    <source>
        <strain evidence="1 2">OYT1</strain>
    </source>
</reference>
<gene>
    <name evidence="1" type="ORF">OYT1_ch1706</name>
</gene>
<name>A0A2Z6GCZ3_9PROT</name>
<evidence type="ECO:0000313" key="1">
    <source>
        <dbReference type="EMBL" id="BBE51244.1"/>
    </source>
</evidence>
<dbReference type="Proteomes" id="UP000033070">
    <property type="component" value="Chromosome"/>
</dbReference>
<dbReference type="RefSeq" id="WP_062625928.1">
    <property type="nucleotide sequence ID" value="NZ_AP018738.1"/>
</dbReference>
<dbReference type="STRING" id="1188319.OYT1_00697"/>
<keyword evidence="2" id="KW-1185">Reference proteome</keyword>
<protein>
    <submittedName>
        <fullName evidence="1">Lipocalin family protein</fullName>
    </submittedName>
</protein>
<dbReference type="KEGG" id="fam:OYT1_ch1706"/>
<organism evidence="1 2">
    <name type="scientific">Ferriphaselus amnicola</name>
    <dbReference type="NCBI Taxonomy" id="1188319"/>
    <lineage>
        <taxon>Bacteria</taxon>
        <taxon>Pseudomonadati</taxon>
        <taxon>Pseudomonadota</taxon>
        <taxon>Betaproteobacteria</taxon>
        <taxon>Nitrosomonadales</taxon>
        <taxon>Gallionellaceae</taxon>
        <taxon>Ferriphaselus</taxon>
    </lineage>
</organism>
<accession>A0A2Z6GCZ3</accession>
<sequence>MQIAQFESRPPQLVQALEVLAQRAGNSDVAETLFDALCGITVLVAKKFTNDRTADGLQDALQLSVGCISLGLSLAGISDGKDAKLSFLLQHGAEYVFQMGFRHIKELSGLPYVAFISDFDNDPFIQQRNLKDIFKEVCSADPASNWNGDTVFMNAMLERKRNKQLIDCAQWLRKHNSAGPIIDSELDANAAIAIAIIFAISGEGIIVARTSQRAIESLIEKTREVRPDVEVSWEKLLNRVPPEFQLILRERMNELKGTIIKKIYSKIKIKTVLTELQDFYAGNEQDIEYP</sequence>